<reference evidence="2" key="1">
    <citation type="submission" date="2019-12" db="EMBL/GenBank/DDBJ databases">
        <title>An insight into the sialome of adult female Ixodes ricinus ticks feeding for 6 days.</title>
        <authorList>
            <person name="Perner J."/>
            <person name="Ribeiro J.M.C."/>
        </authorList>
    </citation>
    <scope>NUCLEOTIDE SEQUENCE</scope>
    <source>
        <strain evidence="2">Semi-engorged</strain>
        <tissue evidence="2">Salivary glands</tissue>
    </source>
</reference>
<protein>
    <submittedName>
        <fullName evidence="2">Uncharacterized protein</fullName>
    </submittedName>
</protein>
<organism evidence="2">
    <name type="scientific">Ixodes ricinus</name>
    <name type="common">Common tick</name>
    <name type="synonym">Acarus ricinus</name>
    <dbReference type="NCBI Taxonomy" id="34613"/>
    <lineage>
        <taxon>Eukaryota</taxon>
        <taxon>Metazoa</taxon>
        <taxon>Ecdysozoa</taxon>
        <taxon>Arthropoda</taxon>
        <taxon>Chelicerata</taxon>
        <taxon>Arachnida</taxon>
        <taxon>Acari</taxon>
        <taxon>Parasitiformes</taxon>
        <taxon>Ixodida</taxon>
        <taxon>Ixodoidea</taxon>
        <taxon>Ixodidae</taxon>
        <taxon>Ixodinae</taxon>
        <taxon>Ixodes</taxon>
    </lineage>
</organism>
<proteinExistence type="predicted"/>
<keyword evidence="1" id="KW-0812">Transmembrane</keyword>
<evidence type="ECO:0000313" key="2">
    <source>
        <dbReference type="EMBL" id="MXU82654.1"/>
    </source>
</evidence>
<sequence>MPHILFTTSCLAIWSDPMTAASSGDKAHFLEYAVSLLVPLGLASFLALFGSFLTVRDFLTARLRLLNSSS</sequence>
<accession>A0A6B0U1V7</accession>
<dbReference type="AlphaFoldDB" id="A0A6B0U1V7"/>
<keyword evidence="1" id="KW-0472">Membrane</keyword>
<keyword evidence="1" id="KW-1133">Transmembrane helix</keyword>
<feature type="transmembrane region" description="Helical" evidence="1">
    <location>
        <begin position="32"/>
        <end position="55"/>
    </location>
</feature>
<evidence type="ECO:0000256" key="1">
    <source>
        <dbReference type="SAM" id="Phobius"/>
    </source>
</evidence>
<dbReference type="EMBL" id="GIFC01000571">
    <property type="protein sequence ID" value="MXU82654.1"/>
    <property type="molecule type" value="Transcribed_RNA"/>
</dbReference>
<name>A0A6B0U1V7_IXORI</name>